<keyword evidence="4" id="KW-1185">Reference proteome</keyword>
<dbReference type="Proteomes" id="UP000250557">
    <property type="component" value="Chromosome"/>
</dbReference>
<gene>
    <name evidence="1" type="ORF">DIU31_028590</name>
    <name evidence="2" type="ORF">J3L21_32415</name>
</gene>
<dbReference type="RefSeq" id="WP_112683107.1">
    <property type="nucleotide sequence ID" value="NZ_CP043451.1"/>
</dbReference>
<evidence type="ECO:0000313" key="1">
    <source>
        <dbReference type="EMBL" id="QEM07265.1"/>
    </source>
</evidence>
<sequence length="82" mass="9007">MQTITSIIPTNPMIRLISTLQLLLVYSIDHGPAPRNPGRKAKVDNSSGMLYNSMVIGKRSLNHKQQAPAMEIVATLRPKPAN</sequence>
<evidence type="ECO:0000313" key="3">
    <source>
        <dbReference type="Proteomes" id="UP000250557"/>
    </source>
</evidence>
<evidence type="ECO:0000313" key="4">
    <source>
        <dbReference type="Proteomes" id="UP000663940"/>
    </source>
</evidence>
<accession>A0AAE6ML08</accession>
<name>A0AAE6ML08_9SPHI</name>
<dbReference type="EMBL" id="CP071880">
    <property type="protein sequence ID" value="QTE50182.1"/>
    <property type="molecule type" value="Genomic_DNA"/>
</dbReference>
<organism evidence="1 3">
    <name type="scientific">Mucilaginibacter rubeus</name>
    <dbReference type="NCBI Taxonomy" id="2027860"/>
    <lineage>
        <taxon>Bacteria</taxon>
        <taxon>Pseudomonadati</taxon>
        <taxon>Bacteroidota</taxon>
        <taxon>Sphingobacteriia</taxon>
        <taxon>Sphingobacteriales</taxon>
        <taxon>Sphingobacteriaceae</taxon>
        <taxon>Mucilaginibacter</taxon>
    </lineage>
</organism>
<evidence type="ECO:0000313" key="2">
    <source>
        <dbReference type="EMBL" id="QTE50182.1"/>
    </source>
</evidence>
<dbReference type="EMBL" id="CP043451">
    <property type="protein sequence ID" value="QEM07265.1"/>
    <property type="molecule type" value="Genomic_DNA"/>
</dbReference>
<dbReference type="Proteomes" id="UP000663940">
    <property type="component" value="Chromosome"/>
</dbReference>
<reference evidence="2 4" key="2">
    <citation type="submission" date="2021-03" db="EMBL/GenBank/DDBJ databases">
        <title>Mucilaginibacter strains isolated from gold and copper mining confer multi heavy-metal resistance.</title>
        <authorList>
            <person name="Li Y."/>
        </authorList>
    </citation>
    <scope>NUCLEOTIDE SEQUENCE [LARGE SCALE GENOMIC DNA]</scope>
    <source>
        <strain evidence="2 4">P2-4</strain>
    </source>
</reference>
<dbReference type="AlphaFoldDB" id="A0AAE6ML08"/>
<proteinExistence type="predicted"/>
<reference evidence="1 3" key="1">
    <citation type="submission" date="2019-08" db="EMBL/GenBank/DDBJ databases">
        <title>Comparative genome analysis confer to the adaptation heavy metal polluted environment.</title>
        <authorList>
            <person name="Li Y."/>
        </authorList>
    </citation>
    <scope>NUCLEOTIDE SEQUENCE [LARGE SCALE GENOMIC DNA]</scope>
    <source>
        <strain evidence="1 3">P2</strain>
    </source>
</reference>
<protein>
    <submittedName>
        <fullName evidence="1">Uncharacterized protein</fullName>
    </submittedName>
</protein>